<sequence length="288" mass="30653">MLYRECLLVIKVYKYVSPSLNFCFTNRQTLRNMKTPSVYAVLLAFVIGIYPAAACFGALFSVVHGLIDVKKKLLLGGLSGGGSSGGSGSCSSGNCGSTPSCSGDDCGPAPSGAMGGSGGCAVNTIIKCGTDIEISARDDNEKRTLGLFPKAILAISDVTKYANGFYEVMCNFQMDKYNEIINLIPISMISSLTFTGTGTMDYPLIQGDDTNIENWAQWSTPIVVKPEIINGKCCLPRSLALNIDMNSDSASGWKEVFPMQFAWKNQGSTDSCKVLTSAGQLMGSSSHK</sequence>
<organism evidence="1 2">
    <name type="scientific">Clavispora lusitaniae</name>
    <name type="common">Candida lusitaniae</name>
    <dbReference type="NCBI Taxonomy" id="36911"/>
    <lineage>
        <taxon>Eukaryota</taxon>
        <taxon>Fungi</taxon>
        <taxon>Dikarya</taxon>
        <taxon>Ascomycota</taxon>
        <taxon>Saccharomycotina</taxon>
        <taxon>Pichiomycetes</taxon>
        <taxon>Metschnikowiaceae</taxon>
        <taxon>Clavispora</taxon>
    </lineage>
</organism>
<protein>
    <submittedName>
        <fullName evidence="1">Cell wall protein</fullName>
    </submittedName>
</protein>
<name>A0ACD0WEG6_CLALS</name>
<proteinExistence type="predicted"/>
<accession>A0ACD0WEG6</accession>
<gene>
    <name evidence="1" type="ORF">EJF14_11044</name>
</gene>
<dbReference type="Proteomes" id="UP000326582">
    <property type="component" value="Chromosome 1"/>
</dbReference>
<evidence type="ECO:0000313" key="2">
    <source>
        <dbReference type="Proteomes" id="UP000326582"/>
    </source>
</evidence>
<evidence type="ECO:0000313" key="1">
    <source>
        <dbReference type="EMBL" id="QFZ25923.1"/>
    </source>
</evidence>
<dbReference type="EMBL" id="CP038484">
    <property type="protein sequence ID" value="QFZ25923.1"/>
    <property type="molecule type" value="Genomic_DNA"/>
</dbReference>
<keyword evidence="2" id="KW-1185">Reference proteome</keyword>
<reference evidence="2" key="1">
    <citation type="journal article" date="2019" name="MBio">
        <title>Comparative genomics for the elucidation of multidrug resistance (MDR) in Candida lusitaniae.</title>
        <authorList>
            <person name="Kannan A."/>
            <person name="Asner S.A."/>
            <person name="Trachsel E."/>
            <person name="Kelly S."/>
            <person name="Parker J."/>
            <person name="Sanglard D."/>
        </authorList>
    </citation>
    <scope>NUCLEOTIDE SEQUENCE [LARGE SCALE GENOMIC DNA]</scope>
    <source>
        <strain evidence="2">P1</strain>
    </source>
</reference>